<comment type="similarity">
    <text evidence="2">Belongs to the EamA transporter family.</text>
</comment>
<dbReference type="InterPro" id="IPR000620">
    <property type="entry name" value="EamA_dom"/>
</dbReference>
<dbReference type="Gene3D" id="1.10.3730.20">
    <property type="match status" value="1"/>
</dbReference>
<reference evidence="5 6" key="1">
    <citation type="submission" date="2020-03" db="EMBL/GenBank/DDBJ databases">
        <title>Soil Listeria distribution.</title>
        <authorList>
            <person name="Liao J."/>
            <person name="Wiedmann M."/>
        </authorList>
    </citation>
    <scope>NUCLEOTIDE SEQUENCE [LARGE SCALE GENOMIC DNA]</scope>
    <source>
        <strain evidence="5 6">FSL L7-0435</strain>
    </source>
</reference>
<proteinExistence type="inferred from homology"/>
<name>A0A842D1H2_9LIST</name>
<evidence type="ECO:0000313" key="5">
    <source>
        <dbReference type="EMBL" id="MBC2003857.1"/>
    </source>
</evidence>
<gene>
    <name evidence="5" type="ORF">HCA78_08770</name>
</gene>
<feature type="domain" description="EamA" evidence="4">
    <location>
        <begin position="10"/>
        <end position="96"/>
    </location>
</feature>
<evidence type="ECO:0000313" key="6">
    <source>
        <dbReference type="Proteomes" id="UP000546806"/>
    </source>
</evidence>
<feature type="transmembrane region" description="Helical" evidence="3">
    <location>
        <begin position="25"/>
        <end position="47"/>
    </location>
</feature>
<sequence length="97" mass="10884">MTFLGALGGLYLKKISLVGERKKKFIYFLIGGCFYGLGAILNIVALSLLPYTIVFPLSSITYIWTFLFSFLFLSERINRFKIIGLLLIITGAFCITS</sequence>
<dbReference type="InterPro" id="IPR037185">
    <property type="entry name" value="EmrE-like"/>
</dbReference>
<evidence type="ECO:0000256" key="3">
    <source>
        <dbReference type="SAM" id="Phobius"/>
    </source>
</evidence>
<dbReference type="Pfam" id="PF00892">
    <property type="entry name" value="EamA"/>
    <property type="match status" value="1"/>
</dbReference>
<comment type="subcellular location">
    <subcellularLocation>
        <location evidence="1">Endomembrane system</location>
        <topology evidence="1">Multi-pass membrane protein</topology>
    </subcellularLocation>
</comment>
<dbReference type="EMBL" id="JAARWW010000003">
    <property type="protein sequence ID" value="MBC2003857.1"/>
    <property type="molecule type" value="Genomic_DNA"/>
</dbReference>
<dbReference type="Proteomes" id="UP000546806">
    <property type="component" value="Unassembled WGS sequence"/>
</dbReference>
<dbReference type="AlphaFoldDB" id="A0A842D1H2"/>
<keyword evidence="3" id="KW-1133">Transmembrane helix</keyword>
<organism evidence="5 6">
    <name type="scientific">Listeria booriae</name>
    <dbReference type="NCBI Taxonomy" id="1552123"/>
    <lineage>
        <taxon>Bacteria</taxon>
        <taxon>Bacillati</taxon>
        <taxon>Bacillota</taxon>
        <taxon>Bacilli</taxon>
        <taxon>Bacillales</taxon>
        <taxon>Listeriaceae</taxon>
        <taxon>Listeria</taxon>
    </lineage>
</organism>
<dbReference type="GO" id="GO:0016020">
    <property type="term" value="C:membrane"/>
    <property type="evidence" value="ECO:0007669"/>
    <property type="project" value="InterPro"/>
</dbReference>
<evidence type="ECO:0000256" key="1">
    <source>
        <dbReference type="ARBA" id="ARBA00004127"/>
    </source>
</evidence>
<keyword evidence="3" id="KW-0472">Membrane</keyword>
<protein>
    <submittedName>
        <fullName evidence="5">EamA family transporter</fullName>
    </submittedName>
</protein>
<dbReference type="SUPFAM" id="SSF103481">
    <property type="entry name" value="Multidrug resistance efflux transporter EmrE"/>
    <property type="match status" value="1"/>
</dbReference>
<comment type="caution">
    <text evidence="5">The sequence shown here is derived from an EMBL/GenBank/DDBJ whole genome shotgun (WGS) entry which is preliminary data.</text>
</comment>
<accession>A0A842D1H2</accession>
<feature type="transmembrane region" description="Helical" evidence="3">
    <location>
        <begin position="53"/>
        <end position="73"/>
    </location>
</feature>
<evidence type="ECO:0000256" key="2">
    <source>
        <dbReference type="ARBA" id="ARBA00007362"/>
    </source>
</evidence>
<evidence type="ECO:0000259" key="4">
    <source>
        <dbReference type="Pfam" id="PF00892"/>
    </source>
</evidence>
<keyword evidence="3" id="KW-0812">Transmembrane</keyword>